<dbReference type="SUPFAM" id="SSF56059">
    <property type="entry name" value="Glutathione synthetase ATP-binding domain-like"/>
    <property type="match status" value="1"/>
</dbReference>
<dbReference type="RefSeq" id="WP_167981507.1">
    <property type="nucleotide sequence ID" value="NZ_JAATEJ010000002.1"/>
</dbReference>
<evidence type="ECO:0000256" key="2">
    <source>
        <dbReference type="ARBA" id="ARBA00022741"/>
    </source>
</evidence>
<keyword evidence="2 4" id="KW-0547">Nucleotide-binding</keyword>
<protein>
    <submittedName>
        <fullName evidence="7">ATP-grasp domain-containing protein</fullName>
    </submittedName>
</protein>
<dbReference type="SMART" id="SM01209">
    <property type="entry name" value="GARS_A"/>
    <property type="match status" value="1"/>
</dbReference>
<dbReference type="InterPro" id="IPR011761">
    <property type="entry name" value="ATP-grasp"/>
</dbReference>
<keyword evidence="8" id="KW-1185">Reference proteome</keyword>
<dbReference type="PROSITE" id="PS50975">
    <property type="entry name" value="ATP_GRASP"/>
    <property type="match status" value="1"/>
</dbReference>
<keyword evidence="3 4" id="KW-0067">ATP-binding</keyword>
<accession>A0ABX0ZLY9</accession>
<dbReference type="PANTHER" id="PTHR43585:SF2">
    <property type="entry name" value="ATP-GRASP ENZYME FSQD"/>
    <property type="match status" value="1"/>
</dbReference>
<evidence type="ECO:0000256" key="4">
    <source>
        <dbReference type="PROSITE-ProRule" id="PRU00409"/>
    </source>
</evidence>
<evidence type="ECO:0000256" key="3">
    <source>
        <dbReference type="ARBA" id="ARBA00022840"/>
    </source>
</evidence>
<dbReference type="Gene3D" id="3.30.470.20">
    <property type="entry name" value="ATP-grasp fold, B domain"/>
    <property type="match status" value="1"/>
</dbReference>
<dbReference type="Proteomes" id="UP000734511">
    <property type="component" value="Unassembled WGS sequence"/>
</dbReference>
<evidence type="ECO:0000256" key="1">
    <source>
        <dbReference type="ARBA" id="ARBA00022598"/>
    </source>
</evidence>
<dbReference type="Pfam" id="PF13535">
    <property type="entry name" value="ATP-grasp_4"/>
    <property type="match status" value="1"/>
</dbReference>
<organism evidence="7 8">
    <name type="scientific">Actinacidiphila epipremni</name>
    <dbReference type="NCBI Taxonomy" id="2053013"/>
    <lineage>
        <taxon>Bacteria</taxon>
        <taxon>Bacillati</taxon>
        <taxon>Actinomycetota</taxon>
        <taxon>Actinomycetes</taxon>
        <taxon>Kitasatosporales</taxon>
        <taxon>Streptomycetaceae</taxon>
        <taxon>Actinacidiphila</taxon>
    </lineage>
</organism>
<proteinExistence type="predicted"/>
<feature type="domain" description="ATP-grasp" evidence="6">
    <location>
        <begin position="127"/>
        <end position="328"/>
    </location>
</feature>
<dbReference type="Gene3D" id="3.40.50.20">
    <property type="match status" value="1"/>
</dbReference>
<dbReference type="InterPro" id="IPR040570">
    <property type="entry name" value="LAL_C2"/>
</dbReference>
<keyword evidence="1" id="KW-0436">Ligase</keyword>
<evidence type="ECO:0000256" key="5">
    <source>
        <dbReference type="SAM" id="MobiDB-lite"/>
    </source>
</evidence>
<dbReference type="EMBL" id="JAATEJ010000002">
    <property type="protein sequence ID" value="NJP42661.1"/>
    <property type="molecule type" value="Genomic_DNA"/>
</dbReference>
<dbReference type="InterPro" id="IPR013815">
    <property type="entry name" value="ATP_grasp_subdomain_1"/>
</dbReference>
<evidence type="ECO:0000313" key="7">
    <source>
        <dbReference type="EMBL" id="NJP42661.1"/>
    </source>
</evidence>
<reference evidence="7 8" key="1">
    <citation type="submission" date="2020-03" db="EMBL/GenBank/DDBJ databases">
        <title>WGS of actinomycetes isolated from Thailand.</title>
        <authorList>
            <person name="Thawai C."/>
        </authorList>
    </citation>
    <scope>NUCLEOTIDE SEQUENCE [LARGE SCALE GENOMIC DNA]</scope>
    <source>
        <strain evidence="7 8">PRB2-1</strain>
    </source>
</reference>
<gene>
    <name evidence="7" type="ORF">HCN08_04435</name>
</gene>
<evidence type="ECO:0000259" key="6">
    <source>
        <dbReference type="PROSITE" id="PS50975"/>
    </source>
</evidence>
<sequence length="446" mass="46927">MTEQHTTAARTGPVVIVGFVALTIPFIETFQPEDSVVYVEEPDVARKRDAQAKLAGVGFARGLVEWEYHRPGTADEFHAAHPDLDPVAIVPAVEYAVPFAARLAERYGLPGASLGAALILRDKAVLRRVSAAAGIANPASVRAESAEDVREFLRAHPGPAVLKPANRQASVGVRVLAGPDEAEAAWAECVVQDEGVFVPDRPMEVAMLVEQFVRGEEFSVEMLVRGGQPLFTNVTGKHLYPGPYPVESAHVVPADIPAELSRLLGAQTARLMAAVGFGDGVVHCEWIVSGGVPYLVECAGRMAGDAILDLIEAAYPVEFMRAYFAVLKGEQPPELPARAKSGAAVRFLAPGAGTVQAVHGVEDAERAEGVVFANCAIAPGTSFGGLRNSWDRTGIVFARADTPAEAHRRADAAAALVRFEMRPPGGEPDGAPGSGTDGDPGSDPAA</sequence>
<dbReference type="InterPro" id="IPR052032">
    <property type="entry name" value="ATP-dep_AA_Ligase"/>
</dbReference>
<comment type="caution">
    <text evidence="7">The sequence shown here is derived from an EMBL/GenBank/DDBJ whole genome shotgun (WGS) entry which is preliminary data.</text>
</comment>
<dbReference type="Gene3D" id="3.30.1490.20">
    <property type="entry name" value="ATP-grasp fold, A domain"/>
    <property type="match status" value="1"/>
</dbReference>
<dbReference type="PANTHER" id="PTHR43585">
    <property type="entry name" value="FUMIPYRROLE BIOSYNTHESIS PROTEIN C"/>
    <property type="match status" value="1"/>
</dbReference>
<evidence type="ECO:0000313" key="8">
    <source>
        <dbReference type="Proteomes" id="UP000734511"/>
    </source>
</evidence>
<feature type="region of interest" description="Disordered" evidence="5">
    <location>
        <begin position="420"/>
        <end position="446"/>
    </location>
</feature>
<dbReference type="Pfam" id="PF18603">
    <property type="entry name" value="LAL_C2"/>
    <property type="match status" value="1"/>
</dbReference>
<name>A0ABX0ZLY9_9ACTN</name>